<reference evidence="2 3" key="1">
    <citation type="journal article" date="2015" name="Genome Biol.">
        <title>Comparative genomics of Steinernema reveals deeply conserved gene regulatory networks.</title>
        <authorList>
            <person name="Dillman A.R."/>
            <person name="Macchietto M."/>
            <person name="Porter C.F."/>
            <person name="Rogers A."/>
            <person name="Williams B."/>
            <person name="Antoshechkin I."/>
            <person name="Lee M.M."/>
            <person name="Goodwin Z."/>
            <person name="Lu X."/>
            <person name="Lewis E.E."/>
            <person name="Goodrich-Blair H."/>
            <person name="Stock S.P."/>
            <person name="Adams B.J."/>
            <person name="Sternberg P.W."/>
            <person name="Mortazavi A."/>
        </authorList>
    </citation>
    <scope>NUCLEOTIDE SEQUENCE [LARGE SCALE GENOMIC DNA]</scope>
    <source>
        <strain evidence="2 3">ALL</strain>
    </source>
</reference>
<keyword evidence="3" id="KW-1185">Reference proteome</keyword>
<name>A0A4U5M0E9_STECR</name>
<reference evidence="2 3" key="2">
    <citation type="journal article" date="2019" name="G3 (Bethesda)">
        <title>Hybrid Assembly of the Genome of the Entomopathogenic Nematode Steinernema carpocapsae Identifies the X-Chromosome.</title>
        <authorList>
            <person name="Serra L."/>
            <person name="Macchietto M."/>
            <person name="Macias-Munoz A."/>
            <person name="McGill C.J."/>
            <person name="Rodriguez I.M."/>
            <person name="Rodriguez B."/>
            <person name="Murad R."/>
            <person name="Mortazavi A."/>
        </authorList>
    </citation>
    <scope>NUCLEOTIDE SEQUENCE [LARGE SCALE GENOMIC DNA]</scope>
    <source>
        <strain evidence="2 3">ALL</strain>
    </source>
</reference>
<dbReference type="EMBL" id="AZBU02000010">
    <property type="protein sequence ID" value="TKR62097.1"/>
    <property type="molecule type" value="Genomic_DNA"/>
</dbReference>
<evidence type="ECO:0000313" key="3">
    <source>
        <dbReference type="Proteomes" id="UP000298663"/>
    </source>
</evidence>
<proteinExistence type="predicted"/>
<feature type="region of interest" description="Disordered" evidence="1">
    <location>
        <begin position="1"/>
        <end position="35"/>
    </location>
</feature>
<dbReference type="Proteomes" id="UP000298663">
    <property type="component" value="Unassembled WGS sequence"/>
</dbReference>
<protein>
    <submittedName>
        <fullName evidence="2">Uncharacterized protein</fullName>
    </submittedName>
</protein>
<gene>
    <name evidence="2" type="ORF">L596_026102</name>
</gene>
<sequence length="89" mass="10222">MNQDLTNAAASSSRSGLPSWHCCRPSKRAPELKSTSRLRNVDAVFTEIRKRGAQMKDLENSEEHQHEKIESLKRRIEKKDAFLDLLNKS</sequence>
<evidence type="ECO:0000313" key="2">
    <source>
        <dbReference type="EMBL" id="TKR62097.1"/>
    </source>
</evidence>
<comment type="caution">
    <text evidence="2">The sequence shown here is derived from an EMBL/GenBank/DDBJ whole genome shotgun (WGS) entry which is preliminary data.</text>
</comment>
<evidence type="ECO:0000256" key="1">
    <source>
        <dbReference type="SAM" id="MobiDB-lite"/>
    </source>
</evidence>
<dbReference type="AlphaFoldDB" id="A0A4U5M0E9"/>
<feature type="compositionally biased region" description="Polar residues" evidence="1">
    <location>
        <begin position="1"/>
        <end position="16"/>
    </location>
</feature>
<dbReference type="OrthoDB" id="30840at2759"/>
<organism evidence="2 3">
    <name type="scientific">Steinernema carpocapsae</name>
    <name type="common">Entomopathogenic nematode</name>
    <dbReference type="NCBI Taxonomy" id="34508"/>
    <lineage>
        <taxon>Eukaryota</taxon>
        <taxon>Metazoa</taxon>
        <taxon>Ecdysozoa</taxon>
        <taxon>Nematoda</taxon>
        <taxon>Chromadorea</taxon>
        <taxon>Rhabditida</taxon>
        <taxon>Tylenchina</taxon>
        <taxon>Panagrolaimomorpha</taxon>
        <taxon>Strongyloidoidea</taxon>
        <taxon>Steinernematidae</taxon>
        <taxon>Steinernema</taxon>
    </lineage>
</organism>
<accession>A0A4U5M0E9</accession>